<evidence type="ECO:0000259" key="1">
    <source>
        <dbReference type="Pfam" id="PF08348"/>
    </source>
</evidence>
<keyword evidence="4" id="KW-1185">Reference proteome</keyword>
<sequence length="223" mass="25212">MENINLTKIDKQILESYKYFVNGLSAYLSNSYEIVLHSLGNLESSVIHIINGEHTGRKVGAPITDLALQMYDNIKKGEADYIVYNSKNKNGEPLKSATIAIRGEENRIIGLICINMYLNTSFFDVLSSFMPSAASFMNGLSVNESYFNDTDDLIKNAIDEETRSVIANASILPSNRNKAIVERLYDKGIFNLKDSILKVESIMGISKNTIYMHIRNYKKRYNK</sequence>
<organism evidence="3 4">
    <name type="scientific">Anaerostipes hominis</name>
    <name type="common">ex Liu et al. 2021</name>
    <dbReference type="NCBI Taxonomy" id="2763018"/>
    <lineage>
        <taxon>Bacteria</taxon>
        <taxon>Bacillati</taxon>
        <taxon>Bacillota</taxon>
        <taxon>Clostridia</taxon>
        <taxon>Lachnospirales</taxon>
        <taxon>Lachnospiraceae</taxon>
        <taxon>Anaerostipes</taxon>
    </lineage>
</organism>
<dbReference type="InterPro" id="IPR039446">
    <property type="entry name" value="DauR-like"/>
</dbReference>
<evidence type="ECO:0000313" key="3">
    <source>
        <dbReference type="EMBL" id="MBC5676108.1"/>
    </source>
</evidence>
<feature type="domain" description="YheO-like" evidence="1">
    <location>
        <begin position="14"/>
        <end position="119"/>
    </location>
</feature>
<dbReference type="Pfam" id="PF08348">
    <property type="entry name" value="PAS_6"/>
    <property type="match status" value="1"/>
</dbReference>
<protein>
    <submittedName>
        <fullName evidence="3">PAS domain-containing protein</fullName>
    </submittedName>
</protein>
<dbReference type="Pfam" id="PF13309">
    <property type="entry name" value="HTH_22"/>
    <property type="match status" value="1"/>
</dbReference>
<dbReference type="PANTHER" id="PTHR35568">
    <property type="entry name" value="TRANSCRIPTIONAL REGULATOR DAUR"/>
    <property type="match status" value="1"/>
</dbReference>
<dbReference type="InterPro" id="IPR039445">
    <property type="entry name" value="DauR-like_HTH"/>
</dbReference>
<name>A0ABR7FLK3_9FIRM</name>
<dbReference type="RefSeq" id="WP_024728007.1">
    <property type="nucleotide sequence ID" value="NZ_JACOOS010000001.1"/>
</dbReference>
<dbReference type="PANTHER" id="PTHR35568:SF1">
    <property type="entry name" value="TRANSCRIPTIONAL REGULATOR DAUR"/>
    <property type="match status" value="1"/>
</dbReference>
<accession>A0ABR7FLK3</accession>
<dbReference type="EMBL" id="JACOOS010000001">
    <property type="protein sequence ID" value="MBC5676108.1"/>
    <property type="molecule type" value="Genomic_DNA"/>
</dbReference>
<dbReference type="Proteomes" id="UP000635828">
    <property type="component" value="Unassembled WGS sequence"/>
</dbReference>
<feature type="domain" description="Transcriptional regulator DauR-like HTH" evidence="2">
    <location>
        <begin position="154"/>
        <end position="215"/>
    </location>
</feature>
<proteinExistence type="predicted"/>
<comment type="caution">
    <text evidence="3">The sequence shown here is derived from an EMBL/GenBank/DDBJ whole genome shotgun (WGS) entry which is preliminary data.</text>
</comment>
<gene>
    <name evidence="3" type="ORF">H8S22_00290</name>
</gene>
<evidence type="ECO:0000313" key="4">
    <source>
        <dbReference type="Proteomes" id="UP000635828"/>
    </source>
</evidence>
<dbReference type="InterPro" id="IPR013559">
    <property type="entry name" value="YheO"/>
</dbReference>
<reference evidence="3 4" key="1">
    <citation type="submission" date="2020-08" db="EMBL/GenBank/DDBJ databases">
        <title>Genome public.</title>
        <authorList>
            <person name="Liu C."/>
            <person name="Sun Q."/>
        </authorList>
    </citation>
    <scope>NUCLEOTIDE SEQUENCE [LARGE SCALE GENOMIC DNA]</scope>
    <source>
        <strain evidence="3 4">NSJ-7</strain>
    </source>
</reference>
<evidence type="ECO:0000259" key="2">
    <source>
        <dbReference type="Pfam" id="PF13309"/>
    </source>
</evidence>